<reference evidence="2 3" key="1">
    <citation type="journal article" date="2020" name="Nature">
        <title>Bacterial chemolithoautotrophy via manganese oxidation.</title>
        <authorList>
            <person name="Yu H."/>
            <person name="Leadbetter J.R."/>
        </authorList>
    </citation>
    <scope>NUCLEOTIDE SEQUENCE [LARGE SCALE GENOMIC DNA]</scope>
    <source>
        <strain evidence="2 3">Mn-1</strain>
    </source>
</reference>
<organism evidence="2 3">
    <name type="scientific">Candidatus Manganitrophus noduliformans</name>
    <dbReference type="NCBI Taxonomy" id="2606439"/>
    <lineage>
        <taxon>Bacteria</taxon>
        <taxon>Pseudomonadati</taxon>
        <taxon>Nitrospirota</taxon>
        <taxon>Nitrospiria</taxon>
        <taxon>Candidatus Troglogloeales</taxon>
        <taxon>Candidatus Manganitrophaceae</taxon>
        <taxon>Candidatus Manganitrophus</taxon>
    </lineage>
</organism>
<name>A0A7X6DM70_9BACT</name>
<dbReference type="GO" id="GO:0032259">
    <property type="term" value="P:methylation"/>
    <property type="evidence" value="ECO:0007669"/>
    <property type="project" value="UniProtKB-KW"/>
</dbReference>
<dbReference type="SUPFAM" id="SSF53335">
    <property type="entry name" value="S-adenosyl-L-methionine-dependent methyltransferases"/>
    <property type="match status" value="1"/>
</dbReference>
<dbReference type="PANTHER" id="PTHR43591:SF24">
    <property type="entry name" value="2-METHOXY-6-POLYPRENYL-1,4-BENZOQUINOL METHYLASE, MITOCHONDRIAL"/>
    <property type="match status" value="1"/>
</dbReference>
<dbReference type="Pfam" id="PF08241">
    <property type="entry name" value="Methyltransf_11"/>
    <property type="match status" value="1"/>
</dbReference>
<evidence type="ECO:0000313" key="2">
    <source>
        <dbReference type="EMBL" id="NKE69722.1"/>
    </source>
</evidence>
<evidence type="ECO:0000313" key="3">
    <source>
        <dbReference type="Proteomes" id="UP000534783"/>
    </source>
</evidence>
<dbReference type="PANTHER" id="PTHR43591">
    <property type="entry name" value="METHYLTRANSFERASE"/>
    <property type="match status" value="1"/>
</dbReference>
<dbReference type="AlphaFoldDB" id="A0A7X6DM70"/>
<dbReference type="CDD" id="cd02440">
    <property type="entry name" value="AdoMet_MTases"/>
    <property type="match status" value="1"/>
</dbReference>
<evidence type="ECO:0000259" key="1">
    <source>
        <dbReference type="Pfam" id="PF08241"/>
    </source>
</evidence>
<keyword evidence="2" id="KW-0489">Methyltransferase</keyword>
<feature type="domain" description="Methyltransferase type 11" evidence="1">
    <location>
        <begin position="64"/>
        <end position="162"/>
    </location>
</feature>
<proteinExistence type="predicted"/>
<protein>
    <submittedName>
        <fullName evidence="2">Class I SAM-dependent methyltransferase</fullName>
    </submittedName>
</protein>
<keyword evidence="3" id="KW-1185">Reference proteome</keyword>
<keyword evidence="2" id="KW-0808">Transferase</keyword>
<comment type="caution">
    <text evidence="2">The sequence shown here is derived from an EMBL/GenBank/DDBJ whole genome shotgun (WGS) entry which is preliminary data.</text>
</comment>
<dbReference type="InterPro" id="IPR029063">
    <property type="entry name" value="SAM-dependent_MTases_sf"/>
</dbReference>
<gene>
    <name evidence="2" type="ORF">MNODULE_03035</name>
</gene>
<dbReference type="Proteomes" id="UP000534783">
    <property type="component" value="Unassembled WGS sequence"/>
</dbReference>
<sequence length="294" mass="32827">MNFQWKGISMAQMSPEEIIEQQRQDWSRVAPAWEKWDALLHRNLSFLNYRLVGDARIRPGQRVLDLGSGTGYPAIVAADAAGNEGEVLGLDLSEEMLDRAKRKAYGLGLFQLDFRVADVTHLSEADHSFDAVISRFCLMFLPDVAKAVGEIARVMKPGGYFAAAVWSGPDQNPFVKIPVDVLKRFIEIPQPPPDQPGIFRLAKPGDLSGMAEKAGLRKLTDEEIQAESFYDSPETYWTNLIDMAAPLQPLFAKLSSKDRGEAERQIKEAVEPYRRGEEIALPMAIRIVVARKPS</sequence>
<dbReference type="GO" id="GO:0008757">
    <property type="term" value="F:S-adenosylmethionine-dependent methyltransferase activity"/>
    <property type="evidence" value="ECO:0007669"/>
    <property type="project" value="InterPro"/>
</dbReference>
<dbReference type="Gene3D" id="3.40.50.150">
    <property type="entry name" value="Vaccinia Virus protein VP39"/>
    <property type="match status" value="1"/>
</dbReference>
<dbReference type="InterPro" id="IPR013216">
    <property type="entry name" value="Methyltransf_11"/>
</dbReference>
<accession>A0A7X6DM70</accession>
<dbReference type="EMBL" id="VTOW01000001">
    <property type="protein sequence ID" value="NKE69722.1"/>
    <property type="molecule type" value="Genomic_DNA"/>
</dbReference>